<sequence>MSGVSDEIQTMASPSPSSDDFVSHVLVQDINRSVAHNSASREFVLFPKLPLEIRLLIWESVCLQPRFIDLWTFRSEMEMLAIVSHEEGGDPVFYYYTHTGPPAILHISQEARQVGLCHYHYEFGTHAEVSISGPSRGIMSISTPPRIYVNWACDIISPIQQAQGEVPDLPDIIASKYHNIHRFAVDEAHVRRLSTTFKPSWLKDLLCPAPEESSTSLREIVIYYCNYKYGVPAYKGEPPQLIYLDENDLQIDVPGGLGGSWSGPKSLLKARELLLREIEVLSDKWAPEGRVFVTPTISFASLDV</sequence>
<protein>
    <recommendedName>
        <fullName evidence="2">2EXR domain-containing protein</fullName>
    </recommendedName>
</protein>
<name>A0ABR4C931_9HELO</name>
<dbReference type="PANTHER" id="PTHR35910">
    <property type="entry name" value="2EXR DOMAIN-CONTAINING PROTEIN"/>
    <property type="match status" value="1"/>
</dbReference>
<evidence type="ECO:0000313" key="3">
    <source>
        <dbReference type="EMBL" id="KAL2065678.1"/>
    </source>
</evidence>
<evidence type="ECO:0000259" key="2">
    <source>
        <dbReference type="Pfam" id="PF20150"/>
    </source>
</evidence>
<feature type="region of interest" description="Disordered" evidence="1">
    <location>
        <begin position="1"/>
        <end position="20"/>
    </location>
</feature>
<comment type="caution">
    <text evidence="3">The sequence shown here is derived from an EMBL/GenBank/DDBJ whole genome shotgun (WGS) entry which is preliminary data.</text>
</comment>
<feature type="compositionally biased region" description="Polar residues" evidence="1">
    <location>
        <begin position="7"/>
        <end position="20"/>
    </location>
</feature>
<evidence type="ECO:0000256" key="1">
    <source>
        <dbReference type="SAM" id="MobiDB-lite"/>
    </source>
</evidence>
<gene>
    <name evidence="3" type="ORF">VTL71DRAFT_3348</name>
</gene>
<keyword evidence="4" id="KW-1185">Reference proteome</keyword>
<dbReference type="Pfam" id="PF20150">
    <property type="entry name" value="2EXR"/>
    <property type="match status" value="1"/>
</dbReference>
<dbReference type="Proteomes" id="UP001595075">
    <property type="component" value="Unassembled WGS sequence"/>
</dbReference>
<dbReference type="InterPro" id="IPR045518">
    <property type="entry name" value="2EXR"/>
</dbReference>
<organism evidence="3 4">
    <name type="scientific">Oculimacula yallundae</name>
    <dbReference type="NCBI Taxonomy" id="86028"/>
    <lineage>
        <taxon>Eukaryota</taxon>
        <taxon>Fungi</taxon>
        <taxon>Dikarya</taxon>
        <taxon>Ascomycota</taxon>
        <taxon>Pezizomycotina</taxon>
        <taxon>Leotiomycetes</taxon>
        <taxon>Helotiales</taxon>
        <taxon>Ploettnerulaceae</taxon>
        <taxon>Oculimacula</taxon>
    </lineage>
</organism>
<feature type="domain" description="2EXR" evidence="2">
    <location>
        <begin position="43"/>
        <end position="156"/>
    </location>
</feature>
<dbReference type="PANTHER" id="PTHR35910:SF6">
    <property type="entry name" value="2EXR DOMAIN-CONTAINING PROTEIN"/>
    <property type="match status" value="1"/>
</dbReference>
<evidence type="ECO:0000313" key="4">
    <source>
        <dbReference type="Proteomes" id="UP001595075"/>
    </source>
</evidence>
<reference evidence="3 4" key="1">
    <citation type="journal article" date="2024" name="Commun. Biol.">
        <title>Comparative genomic analysis of thermophilic fungi reveals convergent evolutionary adaptations and gene losses.</title>
        <authorList>
            <person name="Steindorff A.S."/>
            <person name="Aguilar-Pontes M.V."/>
            <person name="Robinson A.J."/>
            <person name="Andreopoulos B."/>
            <person name="LaButti K."/>
            <person name="Kuo A."/>
            <person name="Mondo S."/>
            <person name="Riley R."/>
            <person name="Otillar R."/>
            <person name="Haridas S."/>
            <person name="Lipzen A."/>
            <person name="Grimwood J."/>
            <person name="Schmutz J."/>
            <person name="Clum A."/>
            <person name="Reid I.D."/>
            <person name="Moisan M.C."/>
            <person name="Butler G."/>
            <person name="Nguyen T.T.M."/>
            <person name="Dewar K."/>
            <person name="Conant G."/>
            <person name="Drula E."/>
            <person name="Henrissat B."/>
            <person name="Hansel C."/>
            <person name="Singer S."/>
            <person name="Hutchinson M.I."/>
            <person name="de Vries R.P."/>
            <person name="Natvig D.O."/>
            <person name="Powell A.J."/>
            <person name="Tsang A."/>
            <person name="Grigoriev I.V."/>
        </authorList>
    </citation>
    <scope>NUCLEOTIDE SEQUENCE [LARGE SCALE GENOMIC DNA]</scope>
    <source>
        <strain evidence="3 4">CBS 494.80</strain>
    </source>
</reference>
<dbReference type="EMBL" id="JAZHXI010000012">
    <property type="protein sequence ID" value="KAL2065678.1"/>
    <property type="molecule type" value="Genomic_DNA"/>
</dbReference>
<proteinExistence type="predicted"/>
<accession>A0ABR4C931</accession>